<dbReference type="OrthoDB" id="121876at2"/>
<dbReference type="CDD" id="cd00093">
    <property type="entry name" value="HTH_XRE"/>
    <property type="match status" value="1"/>
</dbReference>
<dbReference type="InterPro" id="IPR001387">
    <property type="entry name" value="Cro/C1-type_HTH"/>
</dbReference>
<dbReference type="PROSITE" id="PS50943">
    <property type="entry name" value="HTH_CROC1"/>
    <property type="match status" value="1"/>
</dbReference>
<evidence type="ECO:0000259" key="1">
    <source>
        <dbReference type="PROSITE" id="PS50943"/>
    </source>
</evidence>
<feature type="domain" description="HTH cro/C1-type" evidence="1">
    <location>
        <begin position="16"/>
        <end position="69"/>
    </location>
</feature>
<proteinExistence type="predicted"/>
<dbReference type="Gene3D" id="1.10.260.40">
    <property type="entry name" value="lambda repressor-like DNA-binding domains"/>
    <property type="match status" value="1"/>
</dbReference>
<protein>
    <submittedName>
        <fullName evidence="2">Helix-turn-helix domain protein</fullName>
    </submittedName>
</protein>
<dbReference type="InterPro" id="IPR010982">
    <property type="entry name" value="Lambda_DNA-bd_dom_sf"/>
</dbReference>
<dbReference type="SUPFAM" id="SSF47413">
    <property type="entry name" value="lambda repressor-like DNA-binding domains"/>
    <property type="match status" value="1"/>
</dbReference>
<evidence type="ECO:0000313" key="3">
    <source>
        <dbReference type="Proteomes" id="UP000000343"/>
    </source>
</evidence>
<dbReference type="HOGENOM" id="CLU_2117568_0_0_0"/>
<sequence length="114" mass="12393">MDVDYKGFSKALGERIRKFRKERGWKHSDIIANSGINDSQWRKYERGSGITAESMLKIAACFKMSVSDLLRGLGDGPIATPGSAPEAVFPVQATARNSVNTKPPAVPRSAKISV</sequence>
<dbReference type="KEGG" id="acm:AciX9_4441"/>
<geneLocation type="plasmid" evidence="2 3">
    <name>pACIX903</name>
</geneLocation>
<dbReference type="Proteomes" id="UP000000343">
    <property type="component" value="Plasmid pACIX903"/>
</dbReference>
<gene>
    <name evidence="2" type="ordered locus">AciX9_4441</name>
</gene>
<keyword evidence="2" id="KW-0614">Plasmid</keyword>
<dbReference type="SMART" id="SM00530">
    <property type="entry name" value="HTH_XRE"/>
    <property type="match status" value="1"/>
</dbReference>
<dbReference type="AlphaFoldDB" id="E8X7F3"/>
<dbReference type="Pfam" id="PF13560">
    <property type="entry name" value="HTH_31"/>
    <property type="match status" value="1"/>
</dbReference>
<dbReference type="EMBL" id="CP002483">
    <property type="protein sequence ID" value="ADW71387.1"/>
    <property type="molecule type" value="Genomic_DNA"/>
</dbReference>
<organism evidence="3">
    <name type="scientific">Granulicella tundricola (strain ATCC BAA-1859 / DSM 23138 / MP5ACTX9)</name>
    <dbReference type="NCBI Taxonomy" id="1198114"/>
    <lineage>
        <taxon>Bacteria</taxon>
        <taxon>Pseudomonadati</taxon>
        <taxon>Acidobacteriota</taxon>
        <taxon>Terriglobia</taxon>
        <taxon>Terriglobales</taxon>
        <taxon>Acidobacteriaceae</taxon>
        <taxon>Granulicella</taxon>
    </lineage>
</organism>
<accession>E8X7F3</accession>
<evidence type="ECO:0000313" key="2">
    <source>
        <dbReference type="EMBL" id="ADW71387.1"/>
    </source>
</evidence>
<keyword evidence="3" id="KW-1185">Reference proteome</keyword>
<reference evidence="3" key="1">
    <citation type="submission" date="2011-01" db="EMBL/GenBank/DDBJ databases">
        <title>Complete sequence of plasmid3 of Acidobacterium sp. MP5ACTX9.</title>
        <authorList>
            <consortium name="US DOE Joint Genome Institute"/>
            <person name="Lucas S."/>
            <person name="Copeland A."/>
            <person name="Lapidus A."/>
            <person name="Cheng J.-F."/>
            <person name="Goodwin L."/>
            <person name="Pitluck S."/>
            <person name="Teshima H."/>
            <person name="Detter J.C."/>
            <person name="Han C."/>
            <person name="Tapia R."/>
            <person name="Land M."/>
            <person name="Hauser L."/>
            <person name="Kyrpides N."/>
            <person name="Ivanova N."/>
            <person name="Ovchinnikova G."/>
            <person name="Pagani I."/>
            <person name="Rawat S.R."/>
            <person name="Mannisto M."/>
            <person name="Haggblom M.M."/>
            <person name="Woyke T."/>
        </authorList>
    </citation>
    <scope>NUCLEOTIDE SEQUENCE [LARGE SCALE GENOMIC DNA]</scope>
    <source>
        <strain evidence="3">MP5ACTX9</strain>
        <plasmid evidence="3">Plasmid pACIX903</plasmid>
    </source>
</reference>
<dbReference type="RefSeq" id="WP_013573106.1">
    <property type="nucleotide sequence ID" value="NC_015058.1"/>
</dbReference>
<name>E8X7F3_GRATM</name>
<dbReference type="GO" id="GO:0003677">
    <property type="term" value="F:DNA binding"/>
    <property type="evidence" value="ECO:0007669"/>
    <property type="project" value="InterPro"/>
</dbReference>